<dbReference type="STRING" id="1300348.I602_2660"/>
<keyword evidence="1" id="KW-0472">Membrane</keyword>
<sequence>MYIKYFRQRTTCGSHFSNFISGIITLRTFVFHSFIFFELILYGCKILTLLFIAFYFKNLNRGLYITSFSLFILSVLINIKIKLATYKKPITIKNVLNVIWSVSPIFDMMKNTRGIKNNSMVHVISKLIKSLPSLSLFFILPFFDVQSINGIKIPNNGKNRNVNADKLRYIKYFLSSFTDQSINSSGITFKAFAKRFNDSPVGLDSPFSILCIVLKLNPDSSARNS</sequence>
<protein>
    <submittedName>
        <fullName evidence="2">Uncharacterized protein</fullName>
    </submittedName>
</protein>
<evidence type="ECO:0000256" key="1">
    <source>
        <dbReference type="SAM" id="Phobius"/>
    </source>
</evidence>
<keyword evidence="1" id="KW-1133">Transmembrane helix</keyword>
<name>A0A0N0CGC0_9FLAO</name>
<evidence type="ECO:0000313" key="3">
    <source>
        <dbReference type="Proteomes" id="UP000037716"/>
    </source>
</evidence>
<proteinExistence type="predicted"/>
<gene>
    <name evidence="2" type="ORF">I602_2660</name>
</gene>
<keyword evidence="1" id="KW-0812">Transmembrane</keyword>
<dbReference type="EMBL" id="LGBR01000001">
    <property type="protein sequence ID" value="KOY53100.1"/>
    <property type="molecule type" value="Genomic_DNA"/>
</dbReference>
<feature type="transmembrane region" description="Helical" evidence="1">
    <location>
        <begin position="34"/>
        <end position="56"/>
    </location>
</feature>
<organism evidence="2 3">
    <name type="scientific">Polaribacter dokdonensis DSW-5</name>
    <dbReference type="NCBI Taxonomy" id="1300348"/>
    <lineage>
        <taxon>Bacteria</taxon>
        <taxon>Pseudomonadati</taxon>
        <taxon>Bacteroidota</taxon>
        <taxon>Flavobacteriia</taxon>
        <taxon>Flavobacteriales</taxon>
        <taxon>Flavobacteriaceae</taxon>
    </lineage>
</organism>
<feature type="transmembrane region" description="Helical" evidence="1">
    <location>
        <begin position="62"/>
        <end position="79"/>
    </location>
</feature>
<reference evidence="2 3" key="1">
    <citation type="submission" date="2015-07" db="EMBL/GenBank/DDBJ databases">
        <title>Genome of Polaribacter dokdonenesis DSW-5, isolated from seawater off Dokdo in Korea.</title>
        <authorList>
            <person name="Yoon K."/>
            <person name="Song J.Y."/>
            <person name="Kim J.F."/>
        </authorList>
    </citation>
    <scope>NUCLEOTIDE SEQUENCE [LARGE SCALE GENOMIC DNA]</scope>
    <source>
        <strain evidence="2 3">DSW-5</strain>
    </source>
</reference>
<dbReference type="Proteomes" id="UP000037716">
    <property type="component" value="Unassembled WGS sequence"/>
</dbReference>
<evidence type="ECO:0000313" key="2">
    <source>
        <dbReference type="EMBL" id="KOY53100.1"/>
    </source>
</evidence>
<comment type="caution">
    <text evidence="2">The sequence shown here is derived from an EMBL/GenBank/DDBJ whole genome shotgun (WGS) entry which is preliminary data.</text>
</comment>
<accession>A0A0N0CGC0</accession>
<dbReference type="AlphaFoldDB" id="A0A0N0CGC0"/>